<keyword evidence="3" id="KW-1185">Reference proteome</keyword>
<proteinExistence type="predicted"/>
<gene>
    <name evidence="2" type="ORF">EYF80_031970</name>
</gene>
<feature type="compositionally biased region" description="Polar residues" evidence="1">
    <location>
        <begin position="50"/>
        <end position="63"/>
    </location>
</feature>
<protein>
    <submittedName>
        <fullName evidence="2">Uncharacterized protein</fullName>
    </submittedName>
</protein>
<evidence type="ECO:0000313" key="2">
    <source>
        <dbReference type="EMBL" id="TNN57786.1"/>
    </source>
</evidence>
<accession>A0A4Z2GW91</accession>
<sequence>MRTHLLSGRRLRNAAAIAERKKESAGVLVVPPAHQCLHKTPRSRGGPETPLNTAPTPLSTVRQSHGKSSRLKLRPRWPLPTAYKYSTTRLRVMERCGVRNDGEEEESKKRQKFF</sequence>
<organism evidence="2 3">
    <name type="scientific">Liparis tanakae</name>
    <name type="common">Tanaka's snailfish</name>
    <dbReference type="NCBI Taxonomy" id="230148"/>
    <lineage>
        <taxon>Eukaryota</taxon>
        <taxon>Metazoa</taxon>
        <taxon>Chordata</taxon>
        <taxon>Craniata</taxon>
        <taxon>Vertebrata</taxon>
        <taxon>Euteleostomi</taxon>
        <taxon>Actinopterygii</taxon>
        <taxon>Neopterygii</taxon>
        <taxon>Teleostei</taxon>
        <taxon>Neoteleostei</taxon>
        <taxon>Acanthomorphata</taxon>
        <taxon>Eupercaria</taxon>
        <taxon>Perciformes</taxon>
        <taxon>Cottioidei</taxon>
        <taxon>Cottales</taxon>
        <taxon>Liparidae</taxon>
        <taxon>Liparis</taxon>
    </lineage>
</organism>
<name>A0A4Z2GW91_9TELE</name>
<dbReference type="Proteomes" id="UP000314294">
    <property type="component" value="Unassembled WGS sequence"/>
</dbReference>
<reference evidence="2 3" key="1">
    <citation type="submission" date="2019-03" db="EMBL/GenBank/DDBJ databases">
        <title>First draft genome of Liparis tanakae, snailfish: a comprehensive survey of snailfish specific genes.</title>
        <authorList>
            <person name="Kim W."/>
            <person name="Song I."/>
            <person name="Jeong J.-H."/>
            <person name="Kim D."/>
            <person name="Kim S."/>
            <person name="Ryu S."/>
            <person name="Song J.Y."/>
            <person name="Lee S.K."/>
        </authorList>
    </citation>
    <scope>NUCLEOTIDE SEQUENCE [LARGE SCALE GENOMIC DNA]</scope>
    <source>
        <tissue evidence="2">Muscle</tissue>
    </source>
</reference>
<dbReference type="AlphaFoldDB" id="A0A4Z2GW91"/>
<feature type="region of interest" description="Disordered" evidence="1">
    <location>
        <begin position="35"/>
        <end position="71"/>
    </location>
</feature>
<comment type="caution">
    <text evidence="2">The sequence shown here is derived from an EMBL/GenBank/DDBJ whole genome shotgun (WGS) entry which is preliminary data.</text>
</comment>
<evidence type="ECO:0000256" key="1">
    <source>
        <dbReference type="SAM" id="MobiDB-lite"/>
    </source>
</evidence>
<dbReference type="EMBL" id="SRLO01000396">
    <property type="protein sequence ID" value="TNN57786.1"/>
    <property type="molecule type" value="Genomic_DNA"/>
</dbReference>
<evidence type="ECO:0000313" key="3">
    <source>
        <dbReference type="Proteomes" id="UP000314294"/>
    </source>
</evidence>